<dbReference type="EMBL" id="WMYO01000002">
    <property type="protein sequence ID" value="MTR27365.1"/>
    <property type="molecule type" value="Genomic_DNA"/>
</dbReference>
<dbReference type="EMBL" id="JAQMJO010000008">
    <property type="protein sequence ID" value="MDB8606590.1"/>
    <property type="molecule type" value="Genomic_DNA"/>
</dbReference>
<reference evidence="2" key="5">
    <citation type="submission" date="2023-01" db="EMBL/GenBank/DDBJ databases">
        <title>Human gut microbiome strain richness.</title>
        <authorList>
            <person name="Chen-Liaw A."/>
        </authorList>
    </citation>
    <scope>NUCLEOTIDE SEQUENCE</scope>
    <source>
        <strain evidence="3">1001095st1_G4_1001095IJ_161003</strain>
        <strain evidence="2">1001283st1_B9_1001283B150217_161031</strain>
    </source>
</reference>
<dbReference type="Proteomes" id="UP001212483">
    <property type="component" value="Unassembled WGS sequence"/>
</dbReference>
<dbReference type="Proteomes" id="UP001210204">
    <property type="component" value="Unassembled WGS sequence"/>
</dbReference>
<dbReference type="Gene3D" id="3.30.1490.390">
    <property type="match status" value="1"/>
</dbReference>
<reference evidence="4 10" key="4">
    <citation type="journal article" date="2019" name="Nat. Med.">
        <title>A library of human gut bacterial isolates paired with longitudinal multiomics data enables mechanistic microbiome research.</title>
        <authorList>
            <person name="Poyet M."/>
            <person name="Groussin M."/>
            <person name="Gibbons S.M."/>
            <person name="Avila-Pacheco J."/>
            <person name="Jiang X."/>
            <person name="Kearney S.M."/>
            <person name="Perrotta A.R."/>
            <person name="Berdy B."/>
            <person name="Zhao S."/>
            <person name="Lieberman T.D."/>
            <person name="Swanson P.K."/>
            <person name="Smith M."/>
            <person name="Roesemann S."/>
            <person name="Alexander J.E."/>
            <person name="Rich S.A."/>
            <person name="Livny J."/>
            <person name="Vlamakis H."/>
            <person name="Clish C."/>
            <person name="Bullock K."/>
            <person name="Deik A."/>
            <person name="Scott J."/>
            <person name="Pierce K.A."/>
            <person name="Xavier R.J."/>
            <person name="Alm E.J."/>
        </authorList>
    </citation>
    <scope>NUCLEOTIDE SEQUENCE [LARGE SCALE GENOMIC DNA]</scope>
    <source>
        <strain evidence="4 10">BIOML-A4</strain>
    </source>
</reference>
<proteinExistence type="predicted"/>
<evidence type="ECO:0000313" key="9">
    <source>
        <dbReference type="Proteomes" id="UP000273998"/>
    </source>
</evidence>
<evidence type="ECO:0000313" key="10">
    <source>
        <dbReference type="Proteomes" id="UP000439678"/>
    </source>
</evidence>
<evidence type="ECO:0000313" key="7">
    <source>
        <dbReference type="Proteomes" id="UP000027855"/>
    </source>
</evidence>
<gene>
    <name evidence="5" type="ORF">CKU37_07160</name>
    <name evidence="6" type="ORF">D8867_06700</name>
    <name evidence="1" type="ORF">DL07_10210</name>
    <name evidence="4" type="ORF">GMC65_03125</name>
    <name evidence="2" type="ORF">PNU22_08885</name>
    <name evidence="3" type="ORF">PNU26_00185</name>
</gene>
<dbReference type="EMBL" id="JAQMJT010000001">
    <property type="protein sequence ID" value="MDB8612826.1"/>
    <property type="molecule type" value="Genomic_DNA"/>
</dbReference>
<dbReference type="Proteomes" id="UP000439678">
    <property type="component" value="Unassembled WGS sequence"/>
</dbReference>
<dbReference type="EMBL" id="NSIW01000013">
    <property type="protein sequence ID" value="PZD56033.1"/>
    <property type="molecule type" value="Genomic_DNA"/>
</dbReference>
<evidence type="ECO:0000313" key="2">
    <source>
        <dbReference type="EMBL" id="MDB8606590.1"/>
    </source>
</evidence>
<protein>
    <submittedName>
        <fullName evidence="5">DUF4649 domain-containing protein</fullName>
    </submittedName>
    <submittedName>
        <fullName evidence="2">DUF4649 family protein</fullName>
    </submittedName>
</protein>
<reference evidence="1 7" key="1">
    <citation type="submission" date="2014-04" db="EMBL/GenBank/DDBJ databases">
        <title>Variable characteristics of bacteriocin-producing Streptococcus salivarius strains isolated from Malaysian subjects.</title>
        <authorList>
            <person name="Philip K."/>
            <person name="Barbour A."/>
        </authorList>
    </citation>
    <scope>NUCLEOTIDE SEQUENCE [LARGE SCALE GENOMIC DNA]</scope>
    <source>
        <strain evidence="1 7">NU10</strain>
    </source>
</reference>
<dbReference type="KEGG" id="strs:SSAL8618_04735"/>
<reference evidence="6 9" key="3">
    <citation type="submission" date="2018-11" db="EMBL/GenBank/DDBJ databases">
        <title>Species Designations Belie Phenotypic and Genotypic Heterogeneity in Oral Streptococci.</title>
        <authorList>
            <person name="Velsko I."/>
        </authorList>
    </citation>
    <scope>NUCLEOTIDE SEQUENCE [LARGE SCALE GENOMIC DNA]</scope>
    <source>
        <strain evidence="6 9">BCC42</strain>
    </source>
</reference>
<evidence type="ECO:0000313" key="3">
    <source>
        <dbReference type="EMBL" id="MDB8612826.1"/>
    </source>
</evidence>
<comment type="caution">
    <text evidence="1">The sequence shown here is derived from an EMBL/GenBank/DDBJ whole genome shotgun (WGS) entry which is preliminary data.</text>
</comment>
<dbReference type="EMBL" id="RJNF01000016">
    <property type="protein sequence ID" value="RSI57075.1"/>
    <property type="molecule type" value="Genomic_DNA"/>
</dbReference>
<reference evidence="5 8" key="2">
    <citation type="submission" date="2017-08" db="EMBL/GenBank/DDBJ databases">
        <title>Streptococcus salivarius strain HS0302 Genome.</title>
        <authorList>
            <person name="Smith J."/>
            <person name="Deng P."/>
            <person name="Geng M."/>
        </authorList>
    </citation>
    <scope>NUCLEOTIDE SEQUENCE [LARGE SCALE GENOMIC DNA]</scope>
    <source>
        <strain evidence="5 8">HS0302</strain>
    </source>
</reference>
<dbReference type="CDD" id="cd13784">
    <property type="entry name" value="SP_1775_like"/>
    <property type="match status" value="1"/>
</dbReference>
<sequence length="73" mass="8515">MIEVTYLNTAKQEKHTSFEDYNEFVRAQQACWIALPDSTPVTKVTINGHDIGYKGQYGDLYFYIMKLDLAQYQ</sequence>
<dbReference type="InterPro" id="IPR027879">
    <property type="entry name" value="DUF4649"/>
</dbReference>
<dbReference type="AlphaFoldDB" id="A0A074J128"/>
<evidence type="ECO:0000313" key="4">
    <source>
        <dbReference type="EMBL" id="MTR27365.1"/>
    </source>
</evidence>
<dbReference type="GeneID" id="61565085"/>
<dbReference type="Proteomes" id="UP000248776">
    <property type="component" value="Unassembled WGS sequence"/>
</dbReference>
<evidence type="ECO:0000313" key="5">
    <source>
        <dbReference type="EMBL" id="PZD56033.1"/>
    </source>
</evidence>
<evidence type="ECO:0000313" key="6">
    <source>
        <dbReference type="EMBL" id="RSI57075.1"/>
    </source>
</evidence>
<dbReference type="PATRIC" id="fig|1304.173.peg.903"/>
<dbReference type="Proteomes" id="UP000273998">
    <property type="component" value="Unassembled WGS sequence"/>
</dbReference>
<accession>A0A074J128</accession>
<dbReference type="EMBL" id="JJMT01000006">
    <property type="protein sequence ID" value="KEO46267.1"/>
    <property type="molecule type" value="Genomic_DNA"/>
</dbReference>
<organism evidence="1 7">
    <name type="scientific">Streptococcus salivarius</name>
    <dbReference type="NCBI Taxonomy" id="1304"/>
    <lineage>
        <taxon>Bacteria</taxon>
        <taxon>Bacillati</taxon>
        <taxon>Bacillota</taxon>
        <taxon>Bacilli</taxon>
        <taxon>Lactobacillales</taxon>
        <taxon>Streptococcaceae</taxon>
        <taxon>Streptococcus</taxon>
    </lineage>
</organism>
<dbReference type="RefSeq" id="WP_002890796.1">
    <property type="nucleotide sequence ID" value="NZ_BPPT01000007.1"/>
</dbReference>
<name>A0A074J128_STRSL</name>
<dbReference type="Proteomes" id="UP000027855">
    <property type="component" value="Unassembled WGS sequence"/>
</dbReference>
<evidence type="ECO:0000313" key="1">
    <source>
        <dbReference type="EMBL" id="KEO46267.1"/>
    </source>
</evidence>
<dbReference type="Pfam" id="PF15507">
    <property type="entry name" value="DUF4649"/>
    <property type="match status" value="1"/>
</dbReference>
<evidence type="ECO:0000313" key="8">
    <source>
        <dbReference type="Proteomes" id="UP000248776"/>
    </source>
</evidence>